<keyword evidence="6 7" id="KW-0472">Membrane</keyword>
<sequence length="463" mass="50099">MPQRPKAAGGFFGTTLLARAARGSTWTALTFVISQGARFLSNLILARLLFPESFGIMALVTMMLIGLTLISDMGIAQSIMQSKRGDDPDFLDTAWTLQIMRGAVLWIAACALALPAAAFYEQPVIALMLPLAAISLLLAALEPIRVETANRHLLIGRVTALDLAATVTGIVAMVVLAWVTRSTWALVAGWVVTAIVRLALMWLFLPGRGNRLHWEKSAGTELLHFGLWIFLSSICGLLVSQGDRAILGKFLSIDGLGIYNIGMFLASFPLMLGTMITSRVLIPLYREHLNTEDQTARKRLFKLRYYLTALMLAVLFVLALIGPWVVQVLYDSRYIAAGGIIVAVASVQMITVVSLTYDQAALATGDSRGFFGVSLTKALLSTGGFLIGVSLNGLFGAVTGLGIALLLYHPFIVLLARRHKAWDGRHDLLFLPLAVLLGALAIWVNWTDVQVLIPGSVGALDAR</sequence>
<feature type="transmembrane region" description="Helical" evidence="7">
    <location>
        <begin position="95"/>
        <end position="118"/>
    </location>
</feature>
<dbReference type="Proteomes" id="UP000732193">
    <property type="component" value="Unassembled WGS sequence"/>
</dbReference>
<keyword evidence="4 7" id="KW-0812">Transmembrane</keyword>
<feature type="transmembrane region" description="Helical" evidence="7">
    <location>
        <begin position="153"/>
        <end position="178"/>
    </location>
</feature>
<reference evidence="8 9" key="1">
    <citation type="submission" date="2021-01" db="EMBL/GenBank/DDBJ databases">
        <title>Diatom-associated Roseobacters Show Island Model of Population Structure.</title>
        <authorList>
            <person name="Qu L."/>
            <person name="Feng X."/>
            <person name="Chen Y."/>
            <person name="Li L."/>
            <person name="Wang X."/>
            <person name="Hu Z."/>
            <person name="Wang H."/>
            <person name="Luo H."/>
        </authorList>
    </citation>
    <scope>NUCLEOTIDE SEQUENCE [LARGE SCALE GENOMIC DNA]</scope>
    <source>
        <strain evidence="8 9">TR60-84</strain>
    </source>
</reference>
<dbReference type="PANTHER" id="PTHR30250">
    <property type="entry name" value="PST FAMILY PREDICTED COLANIC ACID TRANSPORTER"/>
    <property type="match status" value="1"/>
</dbReference>
<organism evidence="8 9">
    <name type="scientific">Sulfitobacter geojensis</name>
    <dbReference type="NCBI Taxonomy" id="1342299"/>
    <lineage>
        <taxon>Bacteria</taxon>
        <taxon>Pseudomonadati</taxon>
        <taxon>Pseudomonadota</taxon>
        <taxon>Alphaproteobacteria</taxon>
        <taxon>Rhodobacterales</taxon>
        <taxon>Roseobacteraceae</taxon>
        <taxon>Sulfitobacter</taxon>
    </lineage>
</organism>
<feature type="transmembrane region" description="Helical" evidence="7">
    <location>
        <begin position="334"/>
        <end position="357"/>
    </location>
</feature>
<dbReference type="AlphaFoldDB" id="A0AAE3B8N0"/>
<feature type="transmembrane region" description="Helical" evidence="7">
    <location>
        <begin position="54"/>
        <end position="75"/>
    </location>
</feature>
<dbReference type="Pfam" id="PF13440">
    <property type="entry name" value="Polysacc_synt_3"/>
    <property type="match status" value="1"/>
</dbReference>
<dbReference type="EMBL" id="JAFBRM010000010">
    <property type="protein sequence ID" value="MBM1715875.1"/>
    <property type="molecule type" value="Genomic_DNA"/>
</dbReference>
<evidence type="ECO:0000256" key="6">
    <source>
        <dbReference type="ARBA" id="ARBA00023136"/>
    </source>
</evidence>
<accession>A0AAE3B8N0</accession>
<feature type="transmembrane region" description="Helical" evidence="7">
    <location>
        <begin position="369"/>
        <end position="388"/>
    </location>
</feature>
<comment type="subcellular location">
    <subcellularLocation>
        <location evidence="1">Cell membrane</location>
        <topology evidence="1">Multi-pass membrane protein</topology>
    </subcellularLocation>
</comment>
<evidence type="ECO:0000256" key="3">
    <source>
        <dbReference type="ARBA" id="ARBA00022475"/>
    </source>
</evidence>
<evidence type="ECO:0000256" key="2">
    <source>
        <dbReference type="ARBA" id="ARBA00007430"/>
    </source>
</evidence>
<feature type="transmembrane region" description="Helical" evidence="7">
    <location>
        <begin position="184"/>
        <end position="205"/>
    </location>
</feature>
<proteinExistence type="inferred from homology"/>
<feature type="transmembrane region" description="Helical" evidence="7">
    <location>
        <begin position="394"/>
        <end position="416"/>
    </location>
</feature>
<keyword evidence="9" id="KW-1185">Reference proteome</keyword>
<feature type="transmembrane region" description="Helical" evidence="7">
    <location>
        <begin position="124"/>
        <end position="141"/>
    </location>
</feature>
<feature type="transmembrane region" description="Helical" evidence="7">
    <location>
        <begin position="217"/>
        <end position="239"/>
    </location>
</feature>
<dbReference type="GO" id="GO:0005886">
    <property type="term" value="C:plasma membrane"/>
    <property type="evidence" value="ECO:0007669"/>
    <property type="project" value="UniProtKB-SubCell"/>
</dbReference>
<keyword evidence="5 7" id="KW-1133">Transmembrane helix</keyword>
<gene>
    <name evidence="8" type="ORF">JQV55_20055</name>
</gene>
<keyword evidence="3" id="KW-1003">Cell membrane</keyword>
<dbReference type="InterPro" id="IPR050833">
    <property type="entry name" value="Poly_Biosynth_Transport"/>
</dbReference>
<evidence type="ECO:0000256" key="1">
    <source>
        <dbReference type="ARBA" id="ARBA00004651"/>
    </source>
</evidence>
<name>A0AAE3B8N0_9RHOB</name>
<comment type="similarity">
    <text evidence="2">Belongs to the polysaccharide synthase family.</text>
</comment>
<feature type="transmembrane region" description="Helical" evidence="7">
    <location>
        <begin position="259"/>
        <end position="282"/>
    </location>
</feature>
<comment type="caution">
    <text evidence="8">The sequence shown here is derived from an EMBL/GenBank/DDBJ whole genome shotgun (WGS) entry which is preliminary data.</text>
</comment>
<evidence type="ECO:0000256" key="7">
    <source>
        <dbReference type="SAM" id="Phobius"/>
    </source>
</evidence>
<evidence type="ECO:0000256" key="4">
    <source>
        <dbReference type="ARBA" id="ARBA00022692"/>
    </source>
</evidence>
<feature type="transmembrane region" description="Helical" evidence="7">
    <location>
        <begin position="303"/>
        <end position="322"/>
    </location>
</feature>
<protein>
    <submittedName>
        <fullName evidence="8">Oligosaccharide flippase family protein</fullName>
    </submittedName>
</protein>
<feature type="transmembrane region" description="Helical" evidence="7">
    <location>
        <begin position="428"/>
        <end position="446"/>
    </location>
</feature>
<evidence type="ECO:0000256" key="5">
    <source>
        <dbReference type="ARBA" id="ARBA00022989"/>
    </source>
</evidence>
<evidence type="ECO:0000313" key="8">
    <source>
        <dbReference type="EMBL" id="MBM1715875.1"/>
    </source>
</evidence>
<evidence type="ECO:0000313" key="9">
    <source>
        <dbReference type="Proteomes" id="UP000732193"/>
    </source>
</evidence>
<dbReference type="PANTHER" id="PTHR30250:SF10">
    <property type="entry name" value="LIPOPOLYSACCHARIDE BIOSYNTHESIS PROTEIN WZXC"/>
    <property type="match status" value="1"/>
</dbReference>